<evidence type="ECO:0000259" key="3">
    <source>
        <dbReference type="PROSITE" id="PS50966"/>
    </source>
</evidence>
<organism evidence="4 5">
    <name type="scientific">Lipomyces starkeyi NRRL Y-11557</name>
    <dbReference type="NCBI Taxonomy" id="675824"/>
    <lineage>
        <taxon>Eukaryota</taxon>
        <taxon>Fungi</taxon>
        <taxon>Dikarya</taxon>
        <taxon>Ascomycota</taxon>
        <taxon>Saccharomycotina</taxon>
        <taxon>Lipomycetes</taxon>
        <taxon>Lipomycetales</taxon>
        <taxon>Lipomycetaceae</taxon>
        <taxon>Lipomyces</taxon>
    </lineage>
</organism>
<feature type="region of interest" description="Disordered" evidence="2">
    <location>
        <begin position="151"/>
        <end position="182"/>
    </location>
</feature>
<dbReference type="EMBL" id="KV454291">
    <property type="protein sequence ID" value="ODQ74806.1"/>
    <property type="molecule type" value="Genomic_DNA"/>
</dbReference>
<keyword evidence="1" id="KW-0862">Zinc</keyword>
<keyword evidence="1" id="KW-0479">Metal-binding</keyword>
<protein>
    <recommendedName>
        <fullName evidence="3">SWIM-type domain-containing protein</fullName>
    </recommendedName>
</protein>
<evidence type="ECO:0000313" key="5">
    <source>
        <dbReference type="Proteomes" id="UP000094385"/>
    </source>
</evidence>
<evidence type="ECO:0000313" key="4">
    <source>
        <dbReference type="EMBL" id="ODQ74806.1"/>
    </source>
</evidence>
<dbReference type="InterPro" id="IPR007527">
    <property type="entry name" value="Znf_SWIM"/>
</dbReference>
<dbReference type="Proteomes" id="UP000094385">
    <property type="component" value="Unassembled WGS sequence"/>
</dbReference>
<sequence length="182" mass="20554">MLCTRISRFALEIVYAEVMKKVQHEEEGVDEICSCTIRTRYLLPCSHQIQSGLPIDVGSIHPRWRVQVTLPPIEVPNSMNADALAFVKDPPLASARKGRPKGTRRLPTSAETTQRVSDRIEKVRRCRPCNRIGHNRRTCPKLEIADELALKKESSVDDDEGTTVQHDDDSKFEISDDALCTM</sequence>
<evidence type="ECO:0000256" key="2">
    <source>
        <dbReference type="SAM" id="MobiDB-lite"/>
    </source>
</evidence>
<keyword evidence="5" id="KW-1185">Reference proteome</keyword>
<dbReference type="GO" id="GO:0008270">
    <property type="term" value="F:zinc ion binding"/>
    <property type="evidence" value="ECO:0007669"/>
    <property type="project" value="UniProtKB-KW"/>
</dbReference>
<accession>A0A1E3QAX0</accession>
<feature type="compositionally biased region" description="Basic and acidic residues" evidence="2">
    <location>
        <begin position="165"/>
        <end position="174"/>
    </location>
</feature>
<feature type="region of interest" description="Disordered" evidence="2">
    <location>
        <begin position="92"/>
        <end position="116"/>
    </location>
</feature>
<proteinExistence type="predicted"/>
<keyword evidence="1" id="KW-0863">Zinc-finger</keyword>
<dbReference type="AlphaFoldDB" id="A0A1E3QAX0"/>
<gene>
    <name evidence="4" type="ORF">LIPSTDRAFT_229560</name>
</gene>
<reference evidence="4 5" key="1">
    <citation type="journal article" date="2016" name="Proc. Natl. Acad. Sci. U.S.A.">
        <title>Comparative genomics of biotechnologically important yeasts.</title>
        <authorList>
            <person name="Riley R."/>
            <person name="Haridas S."/>
            <person name="Wolfe K.H."/>
            <person name="Lopes M.R."/>
            <person name="Hittinger C.T."/>
            <person name="Goeker M."/>
            <person name="Salamov A.A."/>
            <person name="Wisecaver J.H."/>
            <person name="Long T.M."/>
            <person name="Calvey C.H."/>
            <person name="Aerts A.L."/>
            <person name="Barry K.W."/>
            <person name="Choi C."/>
            <person name="Clum A."/>
            <person name="Coughlan A.Y."/>
            <person name="Deshpande S."/>
            <person name="Douglass A.P."/>
            <person name="Hanson S.J."/>
            <person name="Klenk H.-P."/>
            <person name="LaButti K.M."/>
            <person name="Lapidus A."/>
            <person name="Lindquist E.A."/>
            <person name="Lipzen A.M."/>
            <person name="Meier-Kolthoff J.P."/>
            <person name="Ohm R.A."/>
            <person name="Otillar R.P."/>
            <person name="Pangilinan J.L."/>
            <person name="Peng Y."/>
            <person name="Rokas A."/>
            <person name="Rosa C.A."/>
            <person name="Scheuner C."/>
            <person name="Sibirny A.A."/>
            <person name="Slot J.C."/>
            <person name="Stielow J.B."/>
            <person name="Sun H."/>
            <person name="Kurtzman C.P."/>
            <person name="Blackwell M."/>
            <person name="Grigoriev I.V."/>
            <person name="Jeffries T.W."/>
        </authorList>
    </citation>
    <scope>NUCLEOTIDE SEQUENCE [LARGE SCALE GENOMIC DNA]</scope>
    <source>
        <strain evidence="4 5">NRRL Y-11557</strain>
    </source>
</reference>
<dbReference type="PROSITE" id="PS50966">
    <property type="entry name" value="ZF_SWIM"/>
    <property type="match status" value="1"/>
</dbReference>
<dbReference type="OrthoDB" id="2277862at2759"/>
<name>A0A1E3QAX0_LIPST</name>
<feature type="domain" description="SWIM-type" evidence="3">
    <location>
        <begin position="18"/>
        <end position="56"/>
    </location>
</feature>
<evidence type="ECO:0000256" key="1">
    <source>
        <dbReference type="PROSITE-ProRule" id="PRU00325"/>
    </source>
</evidence>